<protein>
    <submittedName>
        <fullName evidence="2">Uncharacterized protein</fullName>
    </submittedName>
</protein>
<evidence type="ECO:0000313" key="3">
    <source>
        <dbReference type="Proteomes" id="UP000823399"/>
    </source>
</evidence>
<sequence length="306" mass="33322">MQREDYALISLLCGGDYDTAGLPGCGPATAFGLARCGLGHSLHAAESCGQLCGPLRQSWCEDMKHHLRYDPMSYVGRQNPVLADNISETVPDSNTWSLYLNPAISEPLVPVCKPGVPDVGRIAAAAVSLFGWEDTGRLLDTFCKNIWPGVVTSEILQDLSTWQPDNQDVALAAAATQHFFLHFACKKQTVSGISGYDVRVPADALLKDTFRFLEHLSAPDQPSKSFHLWVPKSIYKAWVKYMWTSPMDDDKSSKGRGGSSSHGTIDLTNQGDESEWLIDLTSGGPSCSPKSKGKLKARSMDVIDLT</sequence>
<organism evidence="2 3">
    <name type="scientific">Suillus discolor</name>
    <dbReference type="NCBI Taxonomy" id="1912936"/>
    <lineage>
        <taxon>Eukaryota</taxon>
        <taxon>Fungi</taxon>
        <taxon>Dikarya</taxon>
        <taxon>Basidiomycota</taxon>
        <taxon>Agaricomycotina</taxon>
        <taxon>Agaricomycetes</taxon>
        <taxon>Agaricomycetidae</taxon>
        <taxon>Boletales</taxon>
        <taxon>Suillineae</taxon>
        <taxon>Suillaceae</taxon>
        <taxon>Suillus</taxon>
    </lineage>
</organism>
<dbReference type="OrthoDB" id="2959108at2759"/>
<proteinExistence type="predicted"/>
<gene>
    <name evidence="2" type="ORF">F5147DRAFT_783293</name>
</gene>
<dbReference type="Proteomes" id="UP000823399">
    <property type="component" value="Unassembled WGS sequence"/>
</dbReference>
<evidence type="ECO:0000313" key="2">
    <source>
        <dbReference type="EMBL" id="KAG2082483.1"/>
    </source>
</evidence>
<evidence type="ECO:0000256" key="1">
    <source>
        <dbReference type="SAM" id="MobiDB-lite"/>
    </source>
</evidence>
<feature type="region of interest" description="Disordered" evidence="1">
    <location>
        <begin position="249"/>
        <end position="306"/>
    </location>
</feature>
<dbReference type="GeneID" id="64705074"/>
<accession>A0A9P7EQJ3</accession>
<dbReference type="InterPro" id="IPR036279">
    <property type="entry name" value="5-3_exonuclease_C_sf"/>
</dbReference>
<dbReference type="RefSeq" id="XP_041284297.1">
    <property type="nucleotide sequence ID" value="XM_041442815.1"/>
</dbReference>
<feature type="compositionally biased region" description="Polar residues" evidence="1">
    <location>
        <begin position="262"/>
        <end position="271"/>
    </location>
</feature>
<dbReference type="EMBL" id="JABBWM010000334">
    <property type="protein sequence ID" value="KAG2082483.1"/>
    <property type="molecule type" value="Genomic_DNA"/>
</dbReference>
<name>A0A9P7EQJ3_9AGAM</name>
<reference evidence="2" key="1">
    <citation type="journal article" date="2020" name="New Phytol.">
        <title>Comparative genomics reveals dynamic genome evolution in host specialist ectomycorrhizal fungi.</title>
        <authorList>
            <person name="Lofgren L.A."/>
            <person name="Nguyen N.H."/>
            <person name="Vilgalys R."/>
            <person name="Ruytinx J."/>
            <person name="Liao H.L."/>
            <person name="Branco S."/>
            <person name="Kuo A."/>
            <person name="LaButti K."/>
            <person name="Lipzen A."/>
            <person name="Andreopoulos W."/>
            <person name="Pangilinan J."/>
            <person name="Riley R."/>
            <person name="Hundley H."/>
            <person name="Na H."/>
            <person name="Barry K."/>
            <person name="Grigoriev I.V."/>
            <person name="Stajich J.E."/>
            <person name="Kennedy P.G."/>
        </authorList>
    </citation>
    <scope>NUCLEOTIDE SEQUENCE</scope>
    <source>
        <strain evidence="2">FC423</strain>
    </source>
</reference>
<comment type="caution">
    <text evidence="2">The sequence shown here is derived from an EMBL/GenBank/DDBJ whole genome shotgun (WGS) entry which is preliminary data.</text>
</comment>
<dbReference type="SUPFAM" id="SSF47807">
    <property type="entry name" value="5' to 3' exonuclease, C-terminal subdomain"/>
    <property type="match status" value="1"/>
</dbReference>
<keyword evidence="3" id="KW-1185">Reference proteome</keyword>
<dbReference type="AlphaFoldDB" id="A0A9P7EQJ3"/>